<accession>A0A8S5TFC9</accession>
<reference evidence="1" key="1">
    <citation type="journal article" date="2021" name="Proc. Natl. Acad. Sci. U.S.A.">
        <title>A Catalog of Tens of Thousands of Viruses from Human Metagenomes Reveals Hidden Associations with Chronic Diseases.</title>
        <authorList>
            <person name="Tisza M.J."/>
            <person name="Buck C.B."/>
        </authorList>
    </citation>
    <scope>NUCLEOTIDE SEQUENCE</scope>
    <source>
        <strain evidence="1">Ct1IF5</strain>
    </source>
</reference>
<sequence>MVSWFVTKTIQYLGQTREYNNINTKTKERKMFTCE</sequence>
<evidence type="ECO:0000313" key="1">
    <source>
        <dbReference type="EMBL" id="DAF61687.1"/>
    </source>
</evidence>
<proteinExistence type="predicted"/>
<name>A0A8S5TFC9_9CAUD</name>
<dbReference type="EMBL" id="BK032815">
    <property type="protein sequence ID" value="DAF61687.1"/>
    <property type="molecule type" value="Genomic_DNA"/>
</dbReference>
<protein>
    <submittedName>
        <fullName evidence="1">Uncharacterized protein</fullName>
    </submittedName>
</protein>
<organism evidence="1">
    <name type="scientific">Siphoviridae sp. ct1IF5</name>
    <dbReference type="NCBI Taxonomy" id="2827765"/>
    <lineage>
        <taxon>Viruses</taxon>
        <taxon>Duplodnaviria</taxon>
        <taxon>Heunggongvirae</taxon>
        <taxon>Uroviricota</taxon>
        <taxon>Caudoviricetes</taxon>
    </lineage>
</organism>